<dbReference type="GO" id="GO:0003712">
    <property type="term" value="F:transcription coregulator activity"/>
    <property type="evidence" value="ECO:0007669"/>
    <property type="project" value="InterPro"/>
</dbReference>
<dbReference type="Gene3D" id="1.10.287.3490">
    <property type="match status" value="1"/>
</dbReference>
<name>A0A8E2JGI3_9PEZI</name>
<dbReference type="AlphaFoldDB" id="A0A8E2JGI3"/>
<dbReference type="Pfam" id="PF10280">
    <property type="entry name" value="Med11"/>
    <property type="match status" value="1"/>
</dbReference>
<dbReference type="GO" id="GO:0016592">
    <property type="term" value="C:mediator complex"/>
    <property type="evidence" value="ECO:0007669"/>
    <property type="project" value="InterPro"/>
</dbReference>
<sequence length="198" mass="20628">MATTIKPKEPDSSTPKIFREHIQELSTIKEQIPLILRAAGTAISALTNAPLPSSSVPPLQQHKQIFQSNTDTFFTLVTQISSSLHAQALALETAGIIPANANKTAARELTAADIARVTGSSGVDLAAVETSGFGTRDSEATVRNGGFGDLDVGWLNARAGDVGRGMEAEVLARVRKLLEEMGGDGNGGEGGDESMADA</sequence>
<dbReference type="InterPro" id="IPR019404">
    <property type="entry name" value="Mediator_Med11"/>
</dbReference>
<keyword evidence="4" id="KW-0010">Activator</keyword>
<evidence type="ECO:0000313" key="5">
    <source>
        <dbReference type="EMBL" id="OCK81497.1"/>
    </source>
</evidence>
<comment type="subcellular location">
    <subcellularLocation>
        <location evidence="1 4">Nucleus</location>
    </subcellularLocation>
</comment>
<evidence type="ECO:0000256" key="2">
    <source>
        <dbReference type="ARBA" id="ARBA00008186"/>
    </source>
</evidence>
<comment type="similarity">
    <text evidence="2 4">Belongs to the Mediator complex subunit 11 family.</text>
</comment>
<dbReference type="EMBL" id="KV744919">
    <property type="protein sequence ID" value="OCK81497.1"/>
    <property type="molecule type" value="Genomic_DNA"/>
</dbReference>
<reference evidence="5 6" key="1">
    <citation type="journal article" date="2016" name="Nat. Commun.">
        <title>Ectomycorrhizal ecology is imprinted in the genome of the dominant symbiotic fungus Cenococcum geophilum.</title>
        <authorList>
            <consortium name="DOE Joint Genome Institute"/>
            <person name="Peter M."/>
            <person name="Kohler A."/>
            <person name="Ohm R.A."/>
            <person name="Kuo A."/>
            <person name="Krutzmann J."/>
            <person name="Morin E."/>
            <person name="Arend M."/>
            <person name="Barry K.W."/>
            <person name="Binder M."/>
            <person name="Choi C."/>
            <person name="Clum A."/>
            <person name="Copeland A."/>
            <person name="Grisel N."/>
            <person name="Haridas S."/>
            <person name="Kipfer T."/>
            <person name="LaButti K."/>
            <person name="Lindquist E."/>
            <person name="Lipzen A."/>
            <person name="Maire R."/>
            <person name="Meier B."/>
            <person name="Mihaltcheva S."/>
            <person name="Molinier V."/>
            <person name="Murat C."/>
            <person name="Poggeler S."/>
            <person name="Quandt C.A."/>
            <person name="Sperisen C."/>
            <person name="Tritt A."/>
            <person name="Tisserant E."/>
            <person name="Crous P.W."/>
            <person name="Henrissat B."/>
            <person name="Nehls U."/>
            <person name="Egli S."/>
            <person name="Spatafora J.W."/>
            <person name="Grigoriev I.V."/>
            <person name="Martin F.M."/>
        </authorList>
    </citation>
    <scope>NUCLEOTIDE SEQUENCE [LARGE SCALE GENOMIC DNA]</scope>
    <source>
        <strain evidence="5 6">CBS 459.81</strain>
    </source>
</reference>
<evidence type="ECO:0000256" key="1">
    <source>
        <dbReference type="ARBA" id="ARBA00004123"/>
    </source>
</evidence>
<protein>
    <recommendedName>
        <fullName evidence="4">Mediator of RNA polymerase II transcription subunit 11</fullName>
    </recommendedName>
    <alternativeName>
        <fullName evidence="4">Mediator complex subunit 11</fullName>
    </alternativeName>
</protein>
<keyword evidence="4" id="KW-0805">Transcription regulation</keyword>
<dbReference type="GO" id="GO:0006357">
    <property type="term" value="P:regulation of transcription by RNA polymerase II"/>
    <property type="evidence" value="ECO:0007669"/>
    <property type="project" value="InterPro"/>
</dbReference>
<gene>
    <name evidence="4" type="primary">MED11</name>
    <name evidence="5" type="ORF">K432DRAFT_381294</name>
</gene>
<dbReference type="Proteomes" id="UP000250266">
    <property type="component" value="Unassembled WGS sequence"/>
</dbReference>
<keyword evidence="3 4" id="KW-0539">Nucleus</keyword>
<organism evidence="5 6">
    <name type="scientific">Lepidopterella palustris CBS 459.81</name>
    <dbReference type="NCBI Taxonomy" id="1314670"/>
    <lineage>
        <taxon>Eukaryota</taxon>
        <taxon>Fungi</taxon>
        <taxon>Dikarya</taxon>
        <taxon>Ascomycota</taxon>
        <taxon>Pezizomycotina</taxon>
        <taxon>Dothideomycetes</taxon>
        <taxon>Pleosporomycetidae</taxon>
        <taxon>Mytilinidiales</taxon>
        <taxon>Argynnaceae</taxon>
        <taxon>Lepidopterella</taxon>
    </lineage>
</organism>
<evidence type="ECO:0000313" key="6">
    <source>
        <dbReference type="Proteomes" id="UP000250266"/>
    </source>
</evidence>
<accession>A0A8E2JGI3</accession>
<keyword evidence="4" id="KW-0804">Transcription</keyword>
<evidence type="ECO:0000256" key="3">
    <source>
        <dbReference type="ARBA" id="ARBA00023242"/>
    </source>
</evidence>
<evidence type="ECO:0000256" key="4">
    <source>
        <dbReference type="RuleBase" id="RU364147"/>
    </source>
</evidence>
<dbReference type="OrthoDB" id="5418434at2759"/>
<proteinExistence type="inferred from homology"/>
<keyword evidence="6" id="KW-1185">Reference proteome</keyword>
<comment type="subunit">
    <text evidence="4">Component of the Mediator complex.</text>
</comment>
<comment type="function">
    <text evidence="4">Component of the Mediator complex, a coactivator involved in the regulated transcription of nearly all RNA polymerase II-dependent genes. Mediator functions as a bridge to convey information from gene-specific regulatory proteins to the basal RNA polymerase II transcription machinery. Mediator is recruited to promoters by direct interactions with regulatory proteins and serves as a scaffold for the assembly of a functional pre-initiation complex with RNA polymerase II and the general transcription factors.</text>
</comment>